<evidence type="ECO:0000313" key="3">
    <source>
        <dbReference type="Proteomes" id="UP000324222"/>
    </source>
</evidence>
<gene>
    <name evidence="2" type="ORF">E2C01_076364</name>
</gene>
<evidence type="ECO:0000256" key="1">
    <source>
        <dbReference type="SAM" id="MobiDB-lite"/>
    </source>
</evidence>
<accession>A0A5B7IHH6</accession>
<dbReference type="AlphaFoldDB" id="A0A5B7IHH6"/>
<feature type="region of interest" description="Disordered" evidence="1">
    <location>
        <begin position="1"/>
        <end position="49"/>
    </location>
</feature>
<sequence length="66" mass="7145">MTERSGEMRRAGITQTATPSNGGLNQPRHRPSPRRPYGAEGGEGDAKRYCMQVNSTLTGSMSITPH</sequence>
<comment type="caution">
    <text evidence="2">The sequence shown here is derived from an EMBL/GenBank/DDBJ whole genome shotgun (WGS) entry which is preliminary data.</text>
</comment>
<dbReference type="Proteomes" id="UP000324222">
    <property type="component" value="Unassembled WGS sequence"/>
</dbReference>
<proteinExistence type="predicted"/>
<feature type="compositionally biased region" description="Basic and acidic residues" evidence="1">
    <location>
        <begin position="1"/>
        <end position="10"/>
    </location>
</feature>
<protein>
    <submittedName>
        <fullName evidence="2">Uncharacterized protein</fullName>
    </submittedName>
</protein>
<reference evidence="2 3" key="1">
    <citation type="submission" date="2019-05" db="EMBL/GenBank/DDBJ databases">
        <title>Another draft genome of Portunus trituberculatus and its Hox gene families provides insights of decapod evolution.</title>
        <authorList>
            <person name="Jeong J.-H."/>
            <person name="Song I."/>
            <person name="Kim S."/>
            <person name="Choi T."/>
            <person name="Kim D."/>
            <person name="Ryu S."/>
            <person name="Kim W."/>
        </authorList>
    </citation>
    <scope>NUCLEOTIDE SEQUENCE [LARGE SCALE GENOMIC DNA]</scope>
    <source>
        <tissue evidence="2">Muscle</tissue>
    </source>
</reference>
<keyword evidence="3" id="KW-1185">Reference proteome</keyword>
<dbReference type="EMBL" id="VSRR010057825">
    <property type="protein sequence ID" value="MPC81733.1"/>
    <property type="molecule type" value="Genomic_DNA"/>
</dbReference>
<name>A0A5B7IHH6_PORTR</name>
<feature type="compositionally biased region" description="Polar residues" evidence="1">
    <location>
        <begin position="13"/>
        <end position="24"/>
    </location>
</feature>
<organism evidence="2 3">
    <name type="scientific">Portunus trituberculatus</name>
    <name type="common">Swimming crab</name>
    <name type="synonym">Neptunus trituberculatus</name>
    <dbReference type="NCBI Taxonomy" id="210409"/>
    <lineage>
        <taxon>Eukaryota</taxon>
        <taxon>Metazoa</taxon>
        <taxon>Ecdysozoa</taxon>
        <taxon>Arthropoda</taxon>
        <taxon>Crustacea</taxon>
        <taxon>Multicrustacea</taxon>
        <taxon>Malacostraca</taxon>
        <taxon>Eumalacostraca</taxon>
        <taxon>Eucarida</taxon>
        <taxon>Decapoda</taxon>
        <taxon>Pleocyemata</taxon>
        <taxon>Brachyura</taxon>
        <taxon>Eubrachyura</taxon>
        <taxon>Portunoidea</taxon>
        <taxon>Portunidae</taxon>
        <taxon>Portuninae</taxon>
        <taxon>Portunus</taxon>
    </lineage>
</organism>
<evidence type="ECO:0000313" key="2">
    <source>
        <dbReference type="EMBL" id="MPC81733.1"/>
    </source>
</evidence>